<evidence type="ECO:0000259" key="6">
    <source>
        <dbReference type="SMART" id="SM00928"/>
    </source>
</evidence>
<dbReference type="GO" id="GO:0046872">
    <property type="term" value="F:metal ion binding"/>
    <property type="evidence" value="ECO:0007669"/>
    <property type="project" value="UniProtKB-KW"/>
</dbReference>
<dbReference type="GO" id="GO:0051539">
    <property type="term" value="F:4 iron, 4 sulfur cluster binding"/>
    <property type="evidence" value="ECO:0007669"/>
    <property type="project" value="UniProtKB-KW"/>
</dbReference>
<evidence type="ECO:0000313" key="8">
    <source>
        <dbReference type="Proteomes" id="UP000509750"/>
    </source>
</evidence>
<dbReference type="Gene3D" id="3.40.50.11540">
    <property type="entry name" value="NADH-ubiquinone oxidoreductase 51kDa subunit"/>
    <property type="match status" value="1"/>
</dbReference>
<keyword evidence="2" id="KW-0004">4Fe-4S</keyword>
<comment type="similarity">
    <text evidence="1">Belongs to the complex I 51 kDa subunit family.</text>
</comment>
<dbReference type="SUPFAM" id="SSF140490">
    <property type="entry name" value="Nqo1C-terminal domain-like"/>
    <property type="match status" value="1"/>
</dbReference>
<feature type="domain" description="NADH-ubiquinone oxidoreductase 51kDa subunit iron-sulphur binding" evidence="6">
    <location>
        <begin position="404"/>
        <end position="449"/>
    </location>
</feature>
<evidence type="ECO:0000313" key="7">
    <source>
        <dbReference type="EMBL" id="QLG26705.1"/>
    </source>
</evidence>
<dbReference type="Gene3D" id="1.20.1440.230">
    <property type="entry name" value="NADH-ubiquinone oxidoreductase 51kDa subunit, iron-sulphur binding domain"/>
    <property type="match status" value="1"/>
</dbReference>
<organism evidence="7 8">
    <name type="scientific">Halorarum halophilum</name>
    <dbReference type="NCBI Taxonomy" id="2743090"/>
    <lineage>
        <taxon>Archaea</taxon>
        <taxon>Methanobacteriati</taxon>
        <taxon>Methanobacteriota</taxon>
        <taxon>Stenosarchaea group</taxon>
        <taxon>Halobacteria</taxon>
        <taxon>Halobacteriales</taxon>
        <taxon>Haloferacaceae</taxon>
        <taxon>Halorarum</taxon>
    </lineage>
</organism>
<dbReference type="InterPro" id="IPR037225">
    <property type="entry name" value="Nuo51_FMN-bd_sf"/>
</dbReference>
<dbReference type="Pfam" id="PF10589">
    <property type="entry name" value="NADH_4Fe-4S"/>
    <property type="match status" value="1"/>
</dbReference>
<dbReference type="RefSeq" id="WP_179168280.1">
    <property type="nucleotide sequence ID" value="NZ_CP058529.1"/>
</dbReference>
<dbReference type="InterPro" id="IPR011538">
    <property type="entry name" value="Nuo51_FMN-bd"/>
</dbReference>
<dbReference type="SUPFAM" id="SSF142019">
    <property type="entry name" value="Nqo1 FMN-binding domain-like"/>
    <property type="match status" value="1"/>
</dbReference>
<dbReference type="OrthoDB" id="297477at2157"/>
<keyword evidence="5" id="KW-0411">Iron-sulfur</keyword>
<dbReference type="SMART" id="SM00928">
    <property type="entry name" value="NADH_4Fe-4S"/>
    <property type="match status" value="1"/>
</dbReference>
<dbReference type="PANTHER" id="PTHR43578">
    <property type="entry name" value="NADH-QUINONE OXIDOREDUCTASE SUBUNIT F"/>
    <property type="match status" value="1"/>
</dbReference>
<dbReference type="EMBL" id="CP058529">
    <property type="protein sequence ID" value="QLG26705.1"/>
    <property type="molecule type" value="Genomic_DNA"/>
</dbReference>
<keyword evidence="4" id="KW-0408">Iron</keyword>
<dbReference type="PANTHER" id="PTHR43578:SF3">
    <property type="entry name" value="NADH-QUINONE OXIDOREDUCTASE SUBUNIT F"/>
    <property type="match status" value="1"/>
</dbReference>
<dbReference type="GeneID" id="56027913"/>
<dbReference type="InterPro" id="IPR037207">
    <property type="entry name" value="Nuop51_4Fe4S-bd_sf"/>
</dbReference>
<keyword evidence="3" id="KW-0479">Metal-binding</keyword>
<keyword evidence="8" id="KW-1185">Reference proteome</keyword>
<evidence type="ECO:0000256" key="4">
    <source>
        <dbReference type="ARBA" id="ARBA00023004"/>
    </source>
</evidence>
<proteinExistence type="inferred from homology"/>
<evidence type="ECO:0000256" key="5">
    <source>
        <dbReference type="ARBA" id="ARBA00023014"/>
    </source>
</evidence>
<evidence type="ECO:0000256" key="1">
    <source>
        <dbReference type="ARBA" id="ARBA00007523"/>
    </source>
</evidence>
<protein>
    <submittedName>
        <fullName evidence="7">NADH dehydrogenase FAD-containing subunit</fullName>
    </submittedName>
</protein>
<dbReference type="AlphaFoldDB" id="A0A7D5GAS8"/>
<reference evidence="7 8" key="1">
    <citation type="submission" date="2020-07" db="EMBL/GenBank/DDBJ databases">
        <title>Gai3-2, isolated from salt lake.</title>
        <authorList>
            <person name="Cui H."/>
            <person name="Shi X."/>
        </authorList>
    </citation>
    <scope>NUCLEOTIDE SEQUENCE [LARGE SCALE GENOMIC DNA]</scope>
    <source>
        <strain evidence="7 8">Gai3-2</strain>
    </source>
</reference>
<gene>
    <name evidence="7" type="ORF">HUG10_03730</name>
</gene>
<dbReference type="KEGG" id="halg:HUG10_03730"/>
<sequence>MQSDARDVRNPVVRVAFYDSEGEVVYDAAHGASDDVPVVPVGSPGTDALPLVIATVDGRTALFESATAEAAREVVECVGTGDLPTDAASSVVEHDPGVDDFPVPDGPLAVGVRRTLAGAGWVRPTSLAGNPLVSADSDPIARVDRVGLLGRGWGDARQDEPVAGSWRTARDADGDPVVVVNGTDADPRADADRLLLGSLPLRVLEGALAIAGATGATDVVVALPENDPVVAGRVRDAADAVSAETGRDVEVAAVPGSYMAGEPTAVLEALEGADRIEARRRPPGPDEHGLFERPTVVHTPRTLAAVRTLLADPGGFDVDSADPGTRLLTVHGETRRTVELPTDATIAAALPESVERTPSFACVGGEFGGLTTDIDVPASAPALAGAGLGTNGALEPFGEDDCAVAVAGRRVRFAREENCGRCVPCRAGSVQAHEKLRDVYDGEFDATRLRELSRTMRNTSLCGFGRDAARPLATALDRFETDLRAHADGRCPAGVCSP</sequence>
<dbReference type="InterPro" id="IPR019575">
    <property type="entry name" value="Nuop51_4Fe4S-bd"/>
</dbReference>
<dbReference type="Pfam" id="PF01512">
    <property type="entry name" value="Complex1_51K"/>
    <property type="match status" value="1"/>
</dbReference>
<name>A0A7D5GAS8_9EURY</name>
<evidence type="ECO:0000256" key="2">
    <source>
        <dbReference type="ARBA" id="ARBA00022485"/>
    </source>
</evidence>
<dbReference type="Proteomes" id="UP000509750">
    <property type="component" value="Chromosome"/>
</dbReference>
<evidence type="ECO:0000256" key="3">
    <source>
        <dbReference type="ARBA" id="ARBA00022723"/>
    </source>
</evidence>
<accession>A0A7D5GAS8</accession>